<comment type="similarity">
    <text evidence="2 4">Belongs to the flagella basal body rod proteins family.</text>
</comment>
<dbReference type="InterPro" id="IPR020013">
    <property type="entry name" value="Flagellar_FlgE/F/G"/>
</dbReference>
<dbReference type="Pfam" id="PF22692">
    <property type="entry name" value="LlgE_F_G_D1"/>
    <property type="match status" value="1"/>
</dbReference>
<name>A0ABV7GJJ1_9RHOB</name>
<comment type="subcellular location">
    <subcellularLocation>
        <location evidence="1 4">Bacterial flagellum basal body</location>
    </subcellularLocation>
</comment>
<evidence type="ECO:0000313" key="8">
    <source>
        <dbReference type="EMBL" id="MFC3141724.1"/>
    </source>
</evidence>
<evidence type="ECO:0000259" key="6">
    <source>
        <dbReference type="Pfam" id="PF06429"/>
    </source>
</evidence>
<dbReference type="Pfam" id="PF00460">
    <property type="entry name" value="Flg_bb_rod"/>
    <property type="match status" value="1"/>
</dbReference>
<dbReference type="NCBIfam" id="TIGR03506">
    <property type="entry name" value="FlgEFG_subfam"/>
    <property type="match status" value="1"/>
</dbReference>
<sequence>MDNIGYLAISRAAMLQRATDVTANNIANANTYGFRASNSVFESMIYQTDSKTDMRDMAYAIDRGTYADLSEGALLQTSNPLDVALVGDGWFGFMTANGQTALGRGGSFTLSPQGDLVTVAGDFVLDEGGAPINIPPGSGNIEIGRDGTITDEAGERIARIGVFAANDVGNWHQLGGSMMAPRDGAVDLMPVLDPNMAQGFVEQSNVNPIREMTRLIEFQRQYESAMNLASATDELRKTTLGRLAPE</sequence>
<dbReference type="InterPro" id="IPR037925">
    <property type="entry name" value="FlgE/F/G-like"/>
</dbReference>
<feature type="domain" description="Flagellar basal body rod protein N-terminal" evidence="5">
    <location>
        <begin position="6"/>
        <end position="35"/>
    </location>
</feature>
<gene>
    <name evidence="8" type="ORF">ACFOGP_03340</name>
</gene>
<feature type="domain" description="Flagellar hook protein FlgE/F/G-like D1" evidence="7">
    <location>
        <begin position="84"/>
        <end position="150"/>
    </location>
</feature>
<organism evidence="8 9">
    <name type="scientific">Psychromarinibacter halotolerans</name>
    <dbReference type="NCBI Taxonomy" id="1775175"/>
    <lineage>
        <taxon>Bacteria</taxon>
        <taxon>Pseudomonadati</taxon>
        <taxon>Pseudomonadota</taxon>
        <taxon>Alphaproteobacteria</taxon>
        <taxon>Rhodobacterales</taxon>
        <taxon>Paracoccaceae</taxon>
        <taxon>Psychromarinibacter</taxon>
    </lineage>
</organism>
<dbReference type="RefSeq" id="WP_275632025.1">
    <property type="nucleotide sequence ID" value="NZ_JARGYD010000002.1"/>
</dbReference>
<accession>A0ABV7GJJ1</accession>
<feature type="domain" description="Flagellar basal-body/hook protein C-terminal" evidence="6">
    <location>
        <begin position="197"/>
        <end position="240"/>
    </location>
</feature>
<keyword evidence="3 4" id="KW-0975">Bacterial flagellum</keyword>
<evidence type="ECO:0000256" key="3">
    <source>
        <dbReference type="ARBA" id="ARBA00023143"/>
    </source>
</evidence>
<dbReference type="InterPro" id="IPR019776">
    <property type="entry name" value="Flagellar_basal_body_rod_CS"/>
</dbReference>
<dbReference type="EMBL" id="JBHRTB010000010">
    <property type="protein sequence ID" value="MFC3141724.1"/>
    <property type="molecule type" value="Genomic_DNA"/>
</dbReference>
<dbReference type="PANTHER" id="PTHR30435">
    <property type="entry name" value="FLAGELLAR PROTEIN"/>
    <property type="match status" value="1"/>
</dbReference>
<evidence type="ECO:0000313" key="9">
    <source>
        <dbReference type="Proteomes" id="UP001595632"/>
    </source>
</evidence>
<dbReference type="InterPro" id="IPR001444">
    <property type="entry name" value="Flag_bb_rod_N"/>
</dbReference>
<evidence type="ECO:0000259" key="7">
    <source>
        <dbReference type="Pfam" id="PF22692"/>
    </source>
</evidence>
<keyword evidence="8" id="KW-0966">Cell projection</keyword>
<dbReference type="InterPro" id="IPR010930">
    <property type="entry name" value="Flg_bb/hook_C_dom"/>
</dbReference>
<evidence type="ECO:0000256" key="4">
    <source>
        <dbReference type="RuleBase" id="RU362116"/>
    </source>
</evidence>
<dbReference type="PROSITE" id="PS00588">
    <property type="entry name" value="FLAGELLA_BB_ROD"/>
    <property type="match status" value="1"/>
</dbReference>
<keyword evidence="8" id="KW-0969">Cilium</keyword>
<comment type="caution">
    <text evidence="8">The sequence shown here is derived from an EMBL/GenBank/DDBJ whole genome shotgun (WGS) entry which is preliminary data.</text>
</comment>
<protein>
    <submittedName>
        <fullName evidence="8">Flagellar hook-basal body complex protein</fullName>
    </submittedName>
</protein>
<dbReference type="PANTHER" id="PTHR30435:SF19">
    <property type="entry name" value="FLAGELLAR BASAL-BODY ROD PROTEIN FLGG"/>
    <property type="match status" value="1"/>
</dbReference>
<evidence type="ECO:0000256" key="1">
    <source>
        <dbReference type="ARBA" id="ARBA00004117"/>
    </source>
</evidence>
<evidence type="ECO:0000256" key="2">
    <source>
        <dbReference type="ARBA" id="ARBA00009677"/>
    </source>
</evidence>
<keyword evidence="9" id="KW-1185">Reference proteome</keyword>
<dbReference type="Proteomes" id="UP001595632">
    <property type="component" value="Unassembled WGS sequence"/>
</dbReference>
<evidence type="ECO:0000259" key="5">
    <source>
        <dbReference type="Pfam" id="PF00460"/>
    </source>
</evidence>
<dbReference type="Pfam" id="PF06429">
    <property type="entry name" value="Flg_bbr_C"/>
    <property type="match status" value="1"/>
</dbReference>
<reference evidence="9" key="1">
    <citation type="journal article" date="2019" name="Int. J. Syst. Evol. Microbiol.">
        <title>The Global Catalogue of Microorganisms (GCM) 10K type strain sequencing project: providing services to taxonomists for standard genome sequencing and annotation.</title>
        <authorList>
            <consortium name="The Broad Institute Genomics Platform"/>
            <consortium name="The Broad Institute Genome Sequencing Center for Infectious Disease"/>
            <person name="Wu L."/>
            <person name="Ma J."/>
        </authorList>
    </citation>
    <scope>NUCLEOTIDE SEQUENCE [LARGE SCALE GENOMIC DNA]</scope>
    <source>
        <strain evidence="9">KCTC 52366</strain>
    </source>
</reference>
<keyword evidence="8" id="KW-0282">Flagellum</keyword>
<proteinExistence type="inferred from homology"/>
<dbReference type="InterPro" id="IPR053967">
    <property type="entry name" value="LlgE_F_G-like_D1"/>
</dbReference>
<dbReference type="SUPFAM" id="SSF117143">
    <property type="entry name" value="Flagellar hook protein flgE"/>
    <property type="match status" value="1"/>
</dbReference>